<dbReference type="InParanoid" id="A0A286U6J7"/>
<feature type="region of interest" description="Disordered" evidence="12">
    <location>
        <begin position="171"/>
        <end position="274"/>
    </location>
</feature>
<dbReference type="STRING" id="2282107.A0A286U6J7"/>
<evidence type="ECO:0000256" key="3">
    <source>
        <dbReference type="ARBA" id="ARBA00022737"/>
    </source>
</evidence>
<evidence type="ECO:0000256" key="4">
    <source>
        <dbReference type="ARBA" id="ARBA00022771"/>
    </source>
</evidence>
<evidence type="ECO:0000256" key="2">
    <source>
        <dbReference type="ARBA" id="ARBA00022723"/>
    </source>
</evidence>
<dbReference type="FunFam" id="3.30.160.60:FF:000045">
    <property type="entry name" value="ZFP69 zinc finger protein B"/>
    <property type="match status" value="1"/>
</dbReference>
<keyword evidence="2" id="KW-0479">Metal-binding</keyword>
<keyword evidence="8" id="KW-0804">Transcription</keyword>
<dbReference type="InterPro" id="IPR013087">
    <property type="entry name" value="Znf_C2H2_type"/>
</dbReference>
<dbReference type="Pfam" id="PF00096">
    <property type="entry name" value="zf-C2H2"/>
    <property type="match status" value="2"/>
</dbReference>
<feature type="compositionally biased region" description="Low complexity" evidence="12">
    <location>
        <begin position="1"/>
        <end position="24"/>
    </location>
</feature>
<feature type="domain" description="C2H2-type" evidence="13">
    <location>
        <begin position="83"/>
        <end position="110"/>
    </location>
</feature>
<evidence type="ECO:0000313" key="15">
    <source>
        <dbReference type="Proteomes" id="UP000217199"/>
    </source>
</evidence>
<keyword evidence="5" id="KW-0862">Zinc</keyword>
<feature type="domain" description="C2H2-type" evidence="13">
    <location>
        <begin position="111"/>
        <end position="140"/>
    </location>
</feature>
<organism evidence="14 15">
    <name type="scientific">Pyrrhoderma noxium</name>
    <dbReference type="NCBI Taxonomy" id="2282107"/>
    <lineage>
        <taxon>Eukaryota</taxon>
        <taxon>Fungi</taxon>
        <taxon>Dikarya</taxon>
        <taxon>Basidiomycota</taxon>
        <taxon>Agaricomycotina</taxon>
        <taxon>Agaricomycetes</taxon>
        <taxon>Hymenochaetales</taxon>
        <taxon>Hymenochaetaceae</taxon>
        <taxon>Pyrrhoderma</taxon>
    </lineage>
</organism>
<dbReference type="SMART" id="SM00355">
    <property type="entry name" value="ZnF_C2H2"/>
    <property type="match status" value="2"/>
</dbReference>
<comment type="caution">
    <text evidence="14">The sequence shown here is derived from an EMBL/GenBank/DDBJ whole genome shotgun (WGS) entry which is preliminary data.</text>
</comment>
<dbReference type="PROSITE" id="PS00028">
    <property type="entry name" value="ZINC_FINGER_C2H2_1"/>
    <property type="match status" value="2"/>
</dbReference>
<evidence type="ECO:0000256" key="11">
    <source>
        <dbReference type="PROSITE-ProRule" id="PRU00042"/>
    </source>
</evidence>
<dbReference type="PROSITE" id="PS50157">
    <property type="entry name" value="ZINC_FINGER_C2H2_2"/>
    <property type="match status" value="2"/>
</dbReference>
<keyword evidence="7" id="KW-0238">DNA-binding</keyword>
<proteinExistence type="inferred from homology"/>
<keyword evidence="6" id="KW-0805">Transcription regulation</keyword>
<dbReference type="Proteomes" id="UP000217199">
    <property type="component" value="Unassembled WGS sequence"/>
</dbReference>
<dbReference type="GO" id="GO:0005634">
    <property type="term" value="C:nucleus"/>
    <property type="evidence" value="ECO:0007669"/>
    <property type="project" value="UniProtKB-SubCell"/>
</dbReference>
<dbReference type="InterPro" id="IPR051565">
    <property type="entry name" value="Sal_C2H2-zinc-finger"/>
</dbReference>
<dbReference type="GO" id="GO:0000978">
    <property type="term" value="F:RNA polymerase II cis-regulatory region sequence-specific DNA binding"/>
    <property type="evidence" value="ECO:0007669"/>
    <property type="project" value="TreeGrafter"/>
</dbReference>
<dbReference type="SUPFAM" id="SSF57667">
    <property type="entry name" value="beta-beta-alpha zinc fingers"/>
    <property type="match status" value="1"/>
</dbReference>
<gene>
    <name evidence="14" type="ORF">PNOK_0895900</name>
</gene>
<protein>
    <submittedName>
        <fullName evidence="14">C2h2 conidiation transcription factor</fullName>
    </submittedName>
</protein>
<comment type="subcellular location">
    <subcellularLocation>
        <location evidence="1">Nucleus</location>
    </subcellularLocation>
</comment>
<evidence type="ECO:0000259" key="13">
    <source>
        <dbReference type="PROSITE" id="PS50157"/>
    </source>
</evidence>
<evidence type="ECO:0000256" key="5">
    <source>
        <dbReference type="ARBA" id="ARBA00022833"/>
    </source>
</evidence>
<keyword evidence="9" id="KW-0539">Nucleus</keyword>
<dbReference type="PANTHER" id="PTHR23233:SF84">
    <property type="entry name" value="FI23031P1"/>
    <property type="match status" value="1"/>
</dbReference>
<keyword evidence="3" id="KW-0677">Repeat</keyword>
<evidence type="ECO:0000313" key="14">
    <source>
        <dbReference type="EMBL" id="PAV15198.1"/>
    </source>
</evidence>
<dbReference type="InterPro" id="IPR036236">
    <property type="entry name" value="Znf_C2H2_sf"/>
</dbReference>
<dbReference type="GO" id="GO:0008270">
    <property type="term" value="F:zinc ion binding"/>
    <property type="evidence" value="ECO:0007669"/>
    <property type="project" value="UniProtKB-KW"/>
</dbReference>
<sequence>MNNFTSAASAGSTTSTPSSTTSSPINSFRPEKKDKVKRAATNQGGEDRERDGGSGVDNEPGQTVKVLVQSNTPGEPPKKVKMHQCRICQKLFPRPSGLATHMNSHSGARPFKCPLELCPKTFAVRSNARRHLRTHGITVPPSSLSKNGGRNQEEPFHVGFETPVVIDVQDPALLSSGGNNSGSDGGGRLGREGEGGGMGGRPTKLRWVPPSLATRSNAGRLRSLSPGSDMADLDPEDRLQEASRSHPQLQAHPHVPSHGHLGAESGLGIHMSSTENMGMGMPPHMGIGSNMSHEGISPGGHTHMNMNVNMSMRMNMSMGANMNMDVGPDPALFSSRTPGLRIAPNPLPPVGPDENEVSGSRDYGPRSGTSNDAGDLHARFDERNSYAEAGTYPYHPDQWRCLPGPGLLVTLRG</sequence>
<evidence type="ECO:0000256" key="10">
    <source>
        <dbReference type="ARBA" id="ARBA00038474"/>
    </source>
</evidence>
<keyword evidence="4 11" id="KW-0863">Zinc-finger</keyword>
<evidence type="ECO:0000256" key="9">
    <source>
        <dbReference type="ARBA" id="ARBA00023242"/>
    </source>
</evidence>
<feature type="region of interest" description="Disordered" evidence="12">
    <location>
        <begin position="1"/>
        <end position="62"/>
    </location>
</feature>
<dbReference type="EMBL" id="NBII01000010">
    <property type="protein sequence ID" value="PAV15198.1"/>
    <property type="molecule type" value="Genomic_DNA"/>
</dbReference>
<comment type="similarity">
    <text evidence="10">Belongs to the sal C2H2-type zinc-finger protein family.</text>
</comment>
<feature type="region of interest" description="Disordered" evidence="12">
    <location>
        <begin position="342"/>
        <end position="382"/>
    </location>
</feature>
<evidence type="ECO:0000256" key="1">
    <source>
        <dbReference type="ARBA" id="ARBA00004123"/>
    </source>
</evidence>
<evidence type="ECO:0000256" key="8">
    <source>
        <dbReference type="ARBA" id="ARBA00023163"/>
    </source>
</evidence>
<feature type="compositionally biased region" description="Gly residues" evidence="12">
    <location>
        <begin position="179"/>
        <end position="188"/>
    </location>
</feature>
<dbReference type="PANTHER" id="PTHR23233">
    <property type="entry name" value="SAL-LIKE PROTEIN"/>
    <property type="match status" value="1"/>
</dbReference>
<dbReference type="GO" id="GO:0000981">
    <property type="term" value="F:DNA-binding transcription factor activity, RNA polymerase II-specific"/>
    <property type="evidence" value="ECO:0007669"/>
    <property type="project" value="TreeGrafter"/>
</dbReference>
<dbReference type="OrthoDB" id="6077919at2759"/>
<evidence type="ECO:0000256" key="6">
    <source>
        <dbReference type="ARBA" id="ARBA00023015"/>
    </source>
</evidence>
<evidence type="ECO:0000256" key="7">
    <source>
        <dbReference type="ARBA" id="ARBA00023125"/>
    </source>
</evidence>
<accession>A0A286U6J7</accession>
<dbReference type="Gene3D" id="3.30.160.60">
    <property type="entry name" value="Classic Zinc Finger"/>
    <property type="match status" value="2"/>
</dbReference>
<name>A0A286U6J7_9AGAM</name>
<reference evidence="14 15" key="1">
    <citation type="journal article" date="2017" name="Mol. Ecol.">
        <title>Comparative and population genomic landscape of Phellinus noxius: A hypervariable fungus causing root rot in trees.</title>
        <authorList>
            <person name="Chung C.L."/>
            <person name="Lee T.J."/>
            <person name="Akiba M."/>
            <person name="Lee H.H."/>
            <person name="Kuo T.H."/>
            <person name="Liu D."/>
            <person name="Ke H.M."/>
            <person name="Yokoi T."/>
            <person name="Roa M.B."/>
            <person name="Lu M.J."/>
            <person name="Chang Y.Y."/>
            <person name="Ann P.J."/>
            <person name="Tsai J.N."/>
            <person name="Chen C.Y."/>
            <person name="Tzean S.S."/>
            <person name="Ota Y."/>
            <person name="Hattori T."/>
            <person name="Sahashi N."/>
            <person name="Liou R.F."/>
            <person name="Kikuchi T."/>
            <person name="Tsai I.J."/>
        </authorList>
    </citation>
    <scope>NUCLEOTIDE SEQUENCE [LARGE SCALE GENOMIC DNA]</scope>
    <source>
        <strain evidence="14 15">FFPRI411160</strain>
    </source>
</reference>
<evidence type="ECO:0000256" key="12">
    <source>
        <dbReference type="SAM" id="MobiDB-lite"/>
    </source>
</evidence>
<keyword evidence="15" id="KW-1185">Reference proteome</keyword>
<dbReference type="AlphaFoldDB" id="A0A286U6J7"/>